<gene>
    <name evidence="1" type="ORF">BEU01_00675</name>
</gene>
<evidence type="ECO:0000313" key="2">
    <source>
        <dbReference type="Proteomes" id="UP000183375"/>
    </source>
</evidence>
<protein>
    <submittedName>
        <fullName evidence="1">Uncharacterized protein</fullName>
    </submittedName>
</protein>
<organism evidence="1 2">
    <name type="scientific">Marine Group III euryarchaeote CG-Epi4</name>
    <dbReference type="NCBI Taxonomy" id="1888998"/>
    <lineage>
        <taxon>Archaea</taxon>
        <taxon>Methanobacteriati</taxon>
        <taxon>Thermoplasmatota</taxon>
        <taxon>Thermoplasmata</taxon>
        <taxon>Candidatus Thermoprofundales</taxon>
    </lineage>
</organism>
<reference evidence="1 2" key="1">
    <citation type="submission" date="2016-08" db="EMBL/GenBank/DDBJ databases">
        <title>New Insights into Marine Group III Euryarchaeota, from dark to light.</title>
        <authorList>
            <person name="Haro-Moreno J.M."/>
            <person name="Rodriguez-Valera F."/>
            <person name="Lopez-Garcia P."/>
            <person name="Moreira D."/>
            <person name="Martin-Cuadrado A.B."/>
        </authorList>
    </citation>
    <scope>NUCLEOTIDE SEQUENCE [LARGE SCALE GENOMIC DNA]</scope>
    <source>
        <strain evidence="1">CG-Epi4</strain>
    </source>
</reference>
<comment type="caution">
    <text evidence="1">The sequence shown here is derived from an EMBL/GenBank/DDBJ whole genome shotgun (WGS) entry which is preliminary data.</text>
</comment>
<sequence>MKNYTQSNDDVELLIQKARLAFTDRQPKAFHDIFSKNCDDYIAKENSLNCIKCGLVVPYSPEMLEDAIELFKTQFDI</sequence>
<evidence type="ECO:0000313" key="1">
    <source>
        <dbReference type="EMBL" id="OIR20778.1"/>
    </source>
</evidence>
<dbReference type="Proteomes" id="UP000183375">
    <property type="component" value="Unassembled WGS sequence"/>
</dbReference>
<proteinExistence type="predicted"/>
<accession>A0A1J5TIK4</accession>
<dbReference type="EMBL" id="MIYX01000018">
    <property type="protein sequence ID" value="OIR20778.1"/>
    <property type="molecule type" value="Genomic_DNA"/>
</dbReference>
<name>A0A1J5TIK4_9ARCH</name>
<dbReference type="AlphaFoldDB" id="A0A1J5TIK4"/>